<evidence type="ECO:0000256" key="1">
    <source>
        <dbReference type="SAM" id="MobiDB-lite"/>
    </source>
</evidence>
<dbReference type="AlphaFoldDB" id="A0A2H4SFX9"/>
<dbReference type="EMBL" id="CP023324">
    <property type="protein sequence ID" value="ATY62016.1"/>
    <property type="molecule type" value="Genomic_DNA"/>
</dbReference>
<dbReference type="PROSITE" id="PS00178">
    <property type="entry name" value="AA_TRNA_LIGASE_I"/>
    <property type="match status" value="1"/>
</dbReference>
<dbReference type="GO" id="GO:0004812">
    <property type="term" value="F:aminoacyl-tRNA ligase activity"/>
    <property type="evidence" value="ECO:0007669"/>
    <property type="project" value="InterPro"/>
</dbReference>
<organism evidence="2 3">
    <name type="scientific">Cordyceps militaris</name>
    <name type="common">Caterpillar fungus</name>
    <name type="synonym">Clavaria militaris</name>
    <dbReference type="NCBI Taxonomy" id="73501"/>
    <lineage>
        <taxon>Eukaryota</taxon>
        <taxon>Fungi</taxon>
        <taxon>Dikarya</taxon>
        <taxon>Ascomycota</taxon>
        <taxon>Pezizomycotina</taxon>
        <taxon>Sordariomycetes</taxon>
        <taxon>Hypocreomycetidae</taxon>
        <taxon>Hypocreales</taxon>
        <taxon>Cordycipitaceae</taxon>
        <taxon>Cordyceps</taxon>
    </lineage>
</organism>
<sequence length="269" mass="29041">MSAPRQQAAQRLIDLLEPLTRSNDDHRSASGAGGTEPSILGAIQDVVSALASADQLHAAFHDGKTHYPLRGGSYAFRGDLVGPLLRELANDEASMAVDGSSSLGGKSPVGTHIPARPIVIHAGAQPNNSPHLGTLIVFSSTHHIRITGADYAGTYQEVFLYRPLVEWSRSTGLGQGRTPHILYAPLVVDWSGAKLSKSLDVGEGGYRTMETLGMGGLCSYANLKSQYGEVGLRIIWAEVESWFANPHKLFRASYSVEYFRGILQGTRWQ</sequence>
<evidence type="ECO:0000313" key="2">
    <source>
        <dbReference type="EMBL" id="ATY62016.1"/>
    </source>
</evidence>
<name>A0A2H4SFX9_CORMI</name>
<proteinExistence type="predicted"/>
<dbReference type="GO" id="GO:0006418">
    <property type="term" value="P:tRNA aminoacylation for protein translation"/>
    <property type="evidence" value="ECO:0007669"/>
    <property type="project" value="InterPro"/>
</dbReference>
<protein>
    <submittedName>
        <fullName evidence="2">Uncharacterized protein</fullName>
    </submittedName>
</protein>
<dbReference type="VEuPathDB" id="FungiDB:CCM_07924"/>
<accession>A0A2H4SFX9</accession>
<dbReference type="VEuPathDB" id="FungiDB:A9K55_007099"/>
<reference evidence="2 3" key="1">
    <citation type="journal article" date="2017" name="BMC Genomics">
        <title>Chromosome level assembly and secondary metabolite potential of the parasitic fungus Cordyceps militaris.</title>
        <authorList>
            <person name="Kramer G.J."/>
            <person name="Nodwell J.R."/>
        </authorList>
    </citation>
    <scope>NUCLEOTIDE SEQUENCE [LARGE SCALE GENOMIC DNA]</scope>
    <source>
        <strain evidence="2 3">ATCC 34164</strain>
    </source>
</reference>
<gene>
    <name evidence="2" type="ORF">A9K55_007099</name>
</gene>
<dbReference type="Proteomes" id="UP000323067">
    <property type="component" value="Chromosome vii"/>
</dbReference>
<dbReference type="GO" id="GO:0005524">
    <property type="term" value="F:ATP binding"/>
    <property type="evidence" value="ECO:0007669"/>
    <property type="project" value="InterPro"/>
</dbReference>
<evidence type="ECO:0000313" key="3">
    <source>
        <dbReference type="Proteomes" id="UP000323067"/>
    </source>
</evidence>
<dbReference type="InterPro" id="IPR001412">
    <property type="entry name" value="aa-tRNA-synth_I_CS"/>
</dbReference>
<dbReference type="OrthoDB" id="2149705at2759"/>
<feature type="region of interest" description="Disordered" evidence="1">
    <location>
        <begin position="15"/>
        <end position="36"/>
    </location>
</feature>